<gene>
    <name evidence="9" type="ORF">CLV42_101535</name>
</gene>
<dbReference type="GO" id="GO:0006265">
    <property type="term" value="P:DNA topological change"/>
    <property type="evidence" value="ECO:0007669"/>
    <property type="project" value="InterPro"/>
</dbReference>
<keyword evidence="6 9" id="KW-0413">Isomerase</keyword>
<dbReference type="PROSITE" id="PS52038">
    <property type="entry name" value="TOPO_IB_2"/>
    <property type="match status" value="1"/>
</dbReference>
<keyword evidence="4" id="KW-0799">Topoisomerase</keyword>
<dbReference type="Gene3D" id="3.90.15.10">
    <property type="entry name" value="Topoisomerase I, Chain A, domain 3"/>
    <property type="match status" value="1"/>
</dbReference>
<dbReference type="EC" id="5.6.2.1" evidence="3"/>
<evidence type="ECO:0000256" key="4">
    <source>
        <dbReference type="ARBA" id="ARBA00023029"/>
    </source>
</evidence>
<dbReference type="InterPro" id="IPR049331">
    <property type="entry name" value="Top1B_N_bact"/>
</dbReference>
<feature type="domain" description="DNA topoisomerase I catalytic core eukaryotic-type" evidence="7">
    <location>
        <begin position="95"/>
        <end position="310"/>
    </location>
</feature>
<proteinExistence type="inferred from homology"/>
<comment type="similarity">
    <text evidence="2">Belongs to the type IB topoisomerase family.</text>
</comment>
<dbReference type="SUPFAM" id="SSF56349">
    <property type="entry name" value="DNA breaking-rejoining enzymes"/>
    <property type="match status" value="1"/>
</dbReference>
<dbReference type="InterPro" id="IPR013500">
    <property type="entry name" value="TopoI_cat_euk"/>
</dbReference>
<dbReference type="SUPFAM" id="SSF55869">
    <property type="entry name" value="DNA topoisomerase I domain"/>
    <property type="match status" value="1"/>
</dbReference>
<dbReference type="InterPro" id="IPR035447">
    <property type="entry name" value="DNA_topo_I_N_sf"/>
</dbReference>
<dbReference type="Pfam" id="PF01028">
    <property type="entry name" value="Topoisom_I"/>
    <property type="match status" value="1"/>
</dbReference>
<reference evidence="9 10" key="1">
    <citation type="submission" date="2018-03" db="EMBL/GenBank/DDBJ databases">
        <title>Genomic Encyclopedia of Archaeal and Bacterial Type Strains, Phase II (KMG-II): from individual species to whole genera.</title>
        <authorList>
            <person name="Goeker M."/>
        </authorList>
    </citation>
    <scope>NUCLEOTIDE SEQUENCE [LARGE SCALE GENOMIC DNA]</scope>
    <source>
        <strain evidence="9 10">DSM 18107</strain>
    </source>
</reference>
<evidence type="ECO:0000256" key="1">
    <source>
        <dbReference type="ARBA" id="ARBA00000213"/>
    </source>
</evidence>
<protein>
    <recommendedName>
        <fullName evidence="3">DNA topoisomerase</fullName>
        <ecNumber evidence="3">5.6.2.1</ecNumber>
    </recommendedName>
</protein>
<dbReference type="Proteomes" id="UP000240978">
    <property type="component" value="Unassembled WGS sequence"/>
</dbReference>
<evidence type="ECO:0000256" key="5">
    <source>
        <dbReference type="ARBA" id="ARBA00023125"/>
    </source>
</evidence>
<organism evidence="9 10">
    <name type="scientific">Chitinophaga ginsengisoli</name>
    <dbReference type="NCBI Taxonomy" id="363837"/>
    <lineage>
        <taxon>Bacteria</taxon>
        <taxon>Pseudomonadati</taxon>
        <taxon>Bacteroidota</taxon>
        <taxon>Chitinophagia</taxon>
        <taxon>Chitinophagales</taxon>
        <taxon>Chitinophagaceae</taxon>
        <taxon>Chitinophaga</taxon>
    </lineage>
</organism>
<dbReference type="GO" id="GO:0003677">
    <property type="term" value="F:DNA binding"/>
    <property type="evidence" value="ECO:0007669"/>
    <property type="project" value="UniProtKB-KW"/>
</dbReference>
<dbReference type="Gene3D" id="3.30.66.10">
    <property type="entry name" value="DNA topoisomerase I domain"/>
    <property type="match status" value="1"/>
</dbReference>
<dbReference type="GO" id="GO:0003917">
    <property type="term" value="F:DNA topoisomerase type I (single strand cut, ATP-independent) activity"/>
    <property type="evidence" value="ECO:0007669"/>
    <property type="project" value="UniProtKB-EC"/>
</dbReference>
<name>A0A2P8GP80_9BACT</name>
<accession>A0A2P8GP80</accession>
<evidence type="ECO:0000256" key="6">
    <source>
        <dbReference type="ARBA" id="ARBA00023235"/>
    </source>
</evidence>
<sequence length="364" mass="41346">MMDLIAEAMATAKAVKLRYVKSGTTGYSRERVKDGFQYRDQHGDIITDEDTLARIQGLVLPPAWEEVWICPYANGHLQATGIDALGRRQYRYHSTWAKVRNETKYDRLLHFGEKLPQLRKYIAAALRKKSLDKEKVTAIALSVMQETLIRVGNASYEKLYGSYGLTTLHAQHVKIDGNKAFFKFKGKKGVLHKITLKHAQLAKLLQKVKDIPGQELFQYYEGEDHKSLDSGDINEYLKQWTGEDYTCKDFRTWSGTVNALNLLADLTPFSSATECKQNLIHIIDSVAGKLGNTRAVCKKYYIHPGILDAYEQCNLEPYLEELRAGRNKEDAGGLYNDEKILLKFMKSLSQEKKGLKRKQGSGIS</sequence>
<evidence type="ECO:0000256" key="2">
    <source>
        <dbReference type="ARBA" id="ARBA00006645"/>
    </source>
</evidence>
<evidence type="ECO:0000256" key="3">
    <source>
        <dbReference type="ARBA" id="ARBA00012891"/>
    </source>
</evidence>
<evidence type="ECO:0000313" key="10">
    <source>
        <dbReference type="Proteomes" id="UP000240978"/>
    </source>
</evidence>
<dbReference type="Gene3D" id="1.10.132.120">
    <property type="match status" value="1"/>
</dbReference>
<dbReference type="InterPro" id="IPR014711">
    <property type="entry name" value="TopoI_cat_a-hlx-sub_euk"/>
</dbReference>
<evidence type="ECO:0000259" key="7">
    <source>
        <dbReference type="Pfam" id="PF01028"/>
    </source>
</evidence>
<evidence type="ECO:0000259" key="8">
    <source>
        <dbReference type="Pfam" id="PF21338"/>
    </source>
</evidence>
<comment type="caution">
    <text evidence="9">The sequence shown here is derived from an EMBL/GenBank/DDBJ whole genome shotgun (WGS) entry which is preliminary data.</text>
</comment>
<keyword evidence="5" id="KW-0238">DNA-binding</keyword>
<dbReference type="AlphaFoldDB" id="A0A2P8GP80"/>
<comment type="catalytic activity">
    <reaction evidence="1">
        <text>ATP-independent breakage of single-stranded DNA, followed by passage and rejoining.</text>
        <dbReference type="EC" id="5.6.2.1"/>
    </reaction>
</comment>
<dbReference type="InterPro" id="IPR001631">
    <property type="entry name" value="TopoI"/>
</dbReference>
<dbReference type="PRINTS" id="PR00416">
    <property type="entry name" value="EUTPISMRASEI"/>
</dbReference>
<dbReference type="EMBL" id="PYGK01000001">
    <property type="protein sequence ID" value="PSL35773.1"/>
    <property type="molecule type" value="Genomic_DNA"/>
</dbReference>
<dbReference type="Pfam" id="PF21338">
    <property type="entry name" value="Top1B_N_bact"/>
    <property type="match status" value="1"/>
</dbReference>
<feature type="domain" description="DNA topoisomerase IB N-terminal" evidence="8">
    <location>
        <begin position="35"/>
        <end position="83"/>
    </location>
</feature>
<dbReference type="InterPro" id="IPR011010">
    <property type="entry name" value="DNA_brk_join_enz"/>
</dbReference>
<evidence type="ECO:0000313" key="9">
    <source>
        <dbReference type="EMBL" id="PSL35773.1"/>
    </source>
</evidence>
<keyword evidence="10" id="KW-1185">Reference proteome</keyword>